<evidence type="ECO:0000313" key="3">
    <source>
        <dbReference type="EMBL" id="GJS77760.1"/>
    </source>
</evidence>
<feature type="region of interest" description="Disordered" evidence="2">
    <location>
        <begin position="1"/>
        <end position="56"/>
    </location>
</feature>
<keyword evidence="4" id="KW-1185">Reference proteome</keyword>
<organism evidence="3 4">
    <name type="scientific">Tanacetum coccineum</name>
    <dbReference type="NCBI Taxonomy" id="301880"/>
    <lineage>
        <taxon>Eukaryota</taxon>
        <taxon>Viridiplantae</taxon>
        <taxon>Streptophyta</taxon>
        <taxon>Embryophyta</taxon>
        <taxon>Tracheophyta</taxon>
        <taxon>Spermatophyta</taxon>
        <taxon>Magnoliopsida</taxon>
        <taxon>eudicotyledons</taxon>
        <taxon>Gunneridae</taxon>
        <taxon>Pentapetalae</taxon>
        <taxon>asterids</taxon>
        <taxon>campanulids</taxon>
        <taxon>Asterales</taxon>
        <taxon>Asteraceae</taxon>
        <taxon>Asteroideae</taxon>
        <taxon>Anthemideae</taxon>
        <taxon>Anthemidinae</taxon>
        <taxon>Tanacetum</taxon>
    </lineage>
</organism>
<name>A0ABQ4YJI5_9ASTR</name>
<gene>
    <name evidence="3" type="ORF">Tco_0727641</name>
</gene>
<sequence>MSETNQSNPPAPKKPTEAIPQQPYTTPNYESETHRVGSSSEQHTHQPTSPITEGFLTEKECQQLLQDEEVLRETLEEQERAEKELEERIKKEQAEYELFTLEFGVQSDSEYKSD</sequence>
<keyword evidence="1" id="KW-0175">Coiled coil</keyword>
<protein>
    <submittedName>
        <fullName evidence="3">Uncharacterized protein</fullName>
    </submittedName>
</protein>
<evidence type="ECO:0000256" key="1">
    <source>
        <dbReference type="SAM" id="Coils"/>
    </source>
</evidence>
<dbReference type="Proteomes" id="UP001151760">
    <property type="component" value="Unassembled WGS sequence"/>
</dbReference>
<dbReference type="EMBL" id="BQNB010010471">
    <property type="protein sequence ID" value="GJS77760.1"/>
    <property type="molecule type" value="Genomic_DNA"/>
</dbReference>
<accession>A0ABQ4YJI5</accession>
<feature type="coiled-coil region" evidence="1">
    <location>
        <begin position="58"/>
        <end position="102"/>
    </location>
</feature>
<feature type="compositionally biased region" description="Polar residues" evidence="2">
    <location>
        <begin position="22"/>
        <end position="51"/>
    </location>
</feature>
<reference evidence="3" key="1">
    <citation type="journal article" date="2022" name="Int. J. Mol. Sci.">
        <title>Draft Genome of Tanacetum Coccineum: Genomic Comparison of Closely Related Tanacetum-Family Plants.</title>
        <authorList>
            <person name="Yamashiro T."/>
            <person name="Shiraishi A."/>
            <person name="Nakayama K."/>
            <person name="Satake H."/>
        </authorList>
    </citation>
    <scope>NUCLEOTIDE SEQUENCE</scope>
</reference>
<proteinExistence type="predicted"/>
<reference evidence="3" key="2">
    <citation type="submission" date="2022-01" db="EMBL/GenBank/DDBJ databases">
        <authorList>
            <person name="Yamashiro T."/>
            <person name="Shiraishi A."/>
            <person name="Satake H."/>
            <person name="Nakayama K."/>
        </authorList>
    </citation>
    <scope>NUCLEOTIDE SEQUENCE</scope>
</reference>
<comment type="caution">
    <text evidence="3">The sequence shown here is derived from an EMBL/GenBank/DDBJ whole genome shotgun (WGS) entry which is preliminary data.</text>
</comment>
<evidence type="ECO:0000313" key="4">
    <source>
        <dbReference type="Proteomes" id="UP001151760"/>
    </source>
</evidence>
<evidence type="ECO:0000256" key="2">
    <source>
        <dbReference type="SAM" id="MobiDB-lite"/>
    </source>
</evidence>